<evidence type="ECO:0000256" key="1">
    <source>
        <dbReference type="ARBA" id="ARBA00008918"/>
    </source>
</evidence>
<dbReference type="CDD" id="cd07813">
    <property type="entry name" value="COQ10p_like"/>
    <property type="match status" value="1"/>
</dbReference>
<dbReference type="SUPFAM" id="SSF55961">
    <property type="entry name" value="Bet v1-like"/>
    <property type="match status" value="1"/>
</dbReference>
<dbReference type="EMBL" id="CAADFR010000059">
    <property type="protein sequence ID" value="VFK40373.1"/>
    <property type="molecule type" value="Genomic_DNA"/>
</dbReference>
<organism evidence="4">
    <name type="scientific">Candidatus Kentrum sp. SD</name>
    <dbReference type="NCBI Taxonomy" id="2126332"/>
    <lineage>
        <taxon>Bacteria</taxon>
        <taxon>Pseudomonadati</taxon>
        <taxon>Pseudomonadota</taxon>
        <taxon>Gammaproteobacteria</taxon>
        <taxon>Candidatus Kentrum</taxon>
    </lineage>
</organism>
<gene>
    <name evidence="6" type="ORF">BECKSD772D_GA0070982_107416</name>
    <name evidence="5" type="ORF">BECKSD772E_GA0070983_10612</name>
    <name evidence="4" type="ORF">BECKSD772F_GA0070984_10592</name>
</gene>
<sequence length="145" mass="16369">MTKIHRNALVPYSASDMYALVADVPSYSKFLPWCGSASAEPGADNEIQARIEISHGKIRKAFSTLNRMEKDKTIEMRLLNGPFAFLEGKWRFESLNGEGCKVSLDMDFEFSNLVMKMLIGTKFTEIANTLVDAFCDRAVEVYGRR</sequence>
<dbReference type="InterPro" id="IPR023393">
    <property type="entry name" value="START-like_dom_sf"/>
</dbReference>
<dbReference type="InterPro" id="IPR044996">
    <property type="entry name" value="COQ10-like"/>
</dbReference>
<proteinExistence type="inferred from homology"/>
<comment type="similarity">
    <text evidence="1">Belongs to the ribosome association toxin RatA family.</text>
</comment>
<accession>A0A450YFW4</accession>
<feature type="domain" description="Coenzyme Q-binding protein COQ10 START" evidence="3">
    <location>
        <begin position="10"/>
        <end position="135"/>
    </location>
</feature>
<evidence type="ECO:0000259" key="3">
    <source>
        <dbReference type="Pfam" id="PF03364"/>
    </source>
</evidence>
<evidence type="ECO:0000313" key="4">
    <source>
        <dbReference type="EMBL" id="VFK40373.1"/>
    </source>
</evidence>
<keyword evidence="2" id="KW-1277">Toxin-antitoxin system</keyword>
<reference evidence="4" key="1">
    <citation type="submission" date="2019-02" db="EMBL/GenBank/DDBJ databases">
        <authorList>
            <person name="Gruber-Vodicka R. H."/>
            <person name="Seah K. B. B."/>
        </authorList>
    </citation>
    <scope>NUCLEOTIDE SEQUENCE</scope>
    <source>
        <strain evidence="6">BECK_S127</strain>
        <strain evidence="5">BECK_S1320</strain>
        <strain evidence="4">BECK_S1321</strain>
    </source>
</reference>
<dbReference type="Gene3D" id="3.30.530.20">
    <property type="match status" value="1"/>
</dbReference>
<dbReference type="PANTHER" id="PTHR12901">
    <property type="entry name" value="SPERM PROTEIN HOMOLOG"/>
    <property type="match status" value="1"/>
</dbReference>
<dbReference type="GO" id="GO:0045333">
    <property type="term" value="P:cellular respiration"/>
    <property type="evidence" value="ECO:0007669"/>
    <property type="project" value="InterPro"/>
</dbReference>
<evidence type="ECO:0000256" key="2">
    <source>
        <dbReference type="ARBA" id="ARBA00022649"/>
    </source>
</evidence>
<protein>
    <submittedName>
        <fullName evidence="4">Ribosome association toxin PasT (RatA) of the RatAB toxin-antitoxin module</fullName>
    </submittedName>
</protein>
<dbReference type="Pfam" id="PF03364">
    <property type="entry name" value="Polyketide_cyc"/>
    <property type="match status" value="1"/>
</dbReference>
<evidence type="ECO:0000313" key="5">
    <source>
        <dbReference type="EMBL" id="VFK45818.1"/>
    </source>
</evidence>
<dbReference type="EMBL" id="CAADFU010000061">
    <property type="protein sequence ID" value="VFK45818.1"/>
    <property type="molecule type" value="Genomic_DNA"/>
</dbReference>
<dbReference type="GO" id="GO:0048039">
    <property type="term" value="F:ubiquinone binding"/>
    <property type="evidence" value="ECO:0007669"/>
    <property type="project" value="InterPro"/>
</dbReference>
<dbReference type="PANTHER" id="PTHR12901:SF10">
    <property type="entry name" value="COENZYME Q-BINDING PROTEIN COQ10, MITOCHONDRIAL"/>
    <property type="match status" value="1"/>
</dbReference>
<dbReference type="AlphaFoldDB" id="A0A450YFW4"/>
<dbReference type="EMBL" id="CAADHB010000074">
    <property type="protein sequence ID" value="VFK79929.1"/>
    <property type="molecule type" value="Genomic_DNA"/>
</dbReference>
<name>A0A450YFW4_9GAMM</name>
<evidence type="ECO:0000313" key="6">
    <source>
        <dbReference type="EMBL" id="VFK79929.1"/>
    </source>
</evidence>
<dbReference type="InterPro" id="IPR005031">
    <property type="entry name" value="COQ10_START"/>
</dbReference>